<comment type="caution">
    <text evidence="13">The sequence shown here is derived from an EMBL/GenBank/DDBJ whole genome shotgun (WGS) entry which is preliminary data.</text>
</comment>
<evidence type="ECO:0000256" key="9">
    <source>
        <dbReference type="ARBA" id="ARBA00023157"/>
    </source>
</evidence>
<comment type="cofactor">
    <cofactor evidence="11">
        <name>[4Fe-4S] cluster</name>
        <dbReference type="ChEBI" id="CHEBI:49883"/>
    </cofactor>
    <text evidence="11">Binds 1 [4Fe-4S] cluster per subunit. Following nitrosylation of the [4Fe-4S] cluster binds 1 [4Fe-8(NO)] cluster per subunit.</text>
</comment>
<evidence type="ECO:0000313" key="14">
    <source>
        <dbReference type="Proteomes" id="UP001595823"/>
    </source>
</evidence>
<accession>A0ABV8TXS7</accession>
<sequence>MDAALNEERSSKSPFLQLNTVAAPSLDEESLRADLSGPELVAKAASQGGDLPCREYDADLWFSETPHELEFAKSLCADCPVRLQCLAGAVERSEPWGVWGGEIFERGTVIARKKPRGRPRKNALELEEAAEADLARRSRELELVGAKVV</sequence>
<dbReference type="PANTHER" id="PTHR38839">
    <property type="entry name" value="TRANSCRIPTIONAL REGULATOR WHID-RELATED"/>
    <property type="match status" value="1"/>
</dbReference>
<dbReference type="PANTHER" id="PTHR38839:SF2">
    <property type="entry name" value="TRANSCRIPTIONAL REGULATOR WHIB7-RELATED"/>
    <property type="match status" value="1"/>
</dbReference>
<keyword evidence="5 11" id="KW-0408">Iron</keyword>
<dbReference type="Pfam" id="PF02467">
    <property type="entry name" value="Whib"/>
    <property type="match status" value="1"/>
</dbReference>
<keyword evidence="6 11" id="KW-0411">Iron-sulfur</keyword>
<dbReference type="InterPro" id="IPR000637">
    <property type="entry name" value="HMGI/Y_DNA-bd_CS"/>
</dbReference>
<dbReference type="RefSeq" id="WP_380620384.1">
    <property type="nucleotide sequence ID" value="NZ_JBHSDK010000013.1"/>
</dbReference>
<keyword evidence="14" id="KW-1185">Reference proteome</keyword>
<dbReference type="PROSITE" id="PS00354">
    <property type="entry name" value="HMGI_Y"/>
    <property type="match status" value="1"/>
</dbReference>
<gene>
    <name evidence="11" type="primary">whiB</name>
    <name evidence="13" type="ORF">ACFPET_09780</name>
</gene>
<evidence type="ECO:0000259" key="12">
    <source>
        <dbReference type="PROSITE" id="PS51674"/>
    </source>
</evidence>
<keyword evidence="3 11" id="KW-0004">4Fe-4S</keyword>
<organism evidence="13 14">
    <name type="scientific">Salininema proteolyticum</name>
    <dbReference type="NCBI Taxonomy" id="1607685"/>
    <lineage>
        <taxon>Bacteria</taxon>
        <taxon>Bacillati</taxon>
        <taxon>Actinomycetota</taxon>
        <taxon>Actinomycetes</taxon>
        <taxon>Glycomycetales</taxon>
        <taxon>Glycomycetaceae</taxon>
        <taxon>Salininema</taxon>
    </lineage>
</organism>
<keyword evidence="9 11" id="KW-1015">Disulfide bond</keyword>
<comment type="PTM">
    <text evidence="11">The Fe-S cluster can be nitrosylated by nitric oxide (NO).</text>
</comment>
<evidence type="ECO:0000256" key="11">
    <source>
        <dbReference type="HAMAP-Rule" id="MF_01479"/>
    </source>
</evidence>
<dbReference type="PROSITE" id="PS51674">
    <property type="entry name" value="4FE4S_WBL"/>
    <property type="match status" value="1"/>
</dbReference>
<feature type="binding site" evidence="11">
    <location>
        <position position="85"/>
    </location>
    <ligand>
        <name>[4Fe-4S] cluster</name>
        <dbReference type="ChEBI" id="CHEBI:49883"/>
    </ligand>
</feature>
<evidence type="ECO:0000256" key="6">
    <source>
        <dbReference type="ARBA" id="ARBA00023014"/>
    </source>
</evidence>
<dbReference type="EMBL" id="JBHSDK010000013">
    <property type="protein sequence ID" value="MFC4335487.1"/>
    <property type="molecule type" value="Genomic_DNA"/>
</dbReference>
<evidence type="ECO:0000256" key="3">
    <source>
        <dbReference type="ARBA" id="ARBA00022485"/>
    </source>
</evidence>
<evidence type="ECO:0000256" key="8">
    <source>
        <dbReference type="ARBA" id="ARBA00023125"/>
    </source>
</evidence>
<evidence type="ECO:0000256" key="4">
    <source>
        <dbReference type="ARBA" id="ARBA00022723"/>
    </source>
</evidence>
<dbReference type="InterPro" id="IPR034768">
    <property type="entry name" value="4FE4S_WBL"/>
</dbReference>
<evidence type="ECO:0000256" key="2">
    <source>
        <dbReference type="ARBA" id="ARBA00006597"/>
    </source>
</evidence>
<reference evidence="14" key="1">
    <citation type="journal article" date="2019" name="Int. J. Syst. Evol. Microbiol.">
        <title>The Global Catalogue of Microorganisms (GCM) 10K type strain sequencing project: providing services to taxonomists for standard genome sequencing and annotation.</title>
        <authorList>
            <consortium name="The Broad Institute Genomics Platform"/>
            <consortium name="The Broad Institute Genome Sequencing Center for Infectious Disease"/>
            <person name="Wu L."/>
            <person name="Ma J."/>
        </authorList>
    </citation>
    <scope>NUCLEOTIDE SEQUENCE [LARGE SCALE GENOMIC DNA]</scope>
    <source>
        <strain evidence="14">IBRC-M 10908</strain>
    </source>
</reference>
<name>A0ABV8TXS7_9ACTN</name>
<evidence type="ECO:0000256" key="7">
    <source>
        <dbReference type="ARBA" id="ARBA00023015"/>
    </source>
</evidence>
<evidence type="ECO:0000313" key="13">
    <source>
        <dbReference type="EMBL" id="MFC4335487.1"/>
    </source>
</evidence>
<comment type="PTM">
    <text evidence="11">Upon Fe-S cluster removal intramolecular disulfide bonds are formed.</text>
</comment>
<dbReference type="Pfam" id="PF02178">
    <property type="entry name" value="AT_hook"/>
    <property type="match status" value="1"/>
</dbReference>
<comment type="subcellular location">
    <subcellularLocation>
        <location evidence="1 11">Cytoplasm</location>
    </subcellularLocation>
</comment>
<feature type="binding site" evidence="11">
    <location>
        <position position="79"/>
    </location>
    <ligand>
        <name>[4Fe-4S] cluster</name>
        <dbReference type="ChEBI" id="CHEBI:49883"/>
    </ligand>
</feature>
<keyword evidence="11" id="KW-0963">Cytoplasm</keyword>
<proteinExistence type="inferred from homology"/>
<keyword evidence="4 11" id="KW-0479">Metal-binding</keyword>
<keyword evidence="10 11" id="KW-0804">Transcription</keyword>
<keyword evidence="7 11" id="KW-0805">Transcription regulation</keyword>
<dbReference type="InterPro" id="IPR003482">
    <property type="entry name" value="Whib"/>
</dbReference>
<protein>
    <recommendedName>
        <fullName evidence="11">Transcriptional regulator WhiB</fullName>
    </recommendedName>
</protein>
<keyword evidence="8 11" id="KW-0238">DNA-binding</keyword>
<feature type="binding site" evidence="11">
    <location>
        <position position="76"/>
    </location>
    <ligand>
        <name>[4Fe-4S] cluster</name>
        <dbReference type="ChEBI" id="CHEBI:49883"/>
    </ligand>
</feature>
<evidence type="ECO:0000256" key="5">
    <source>
        <dbReference type="ARBA" id="ARBA00023004"/>
    </source>
</evidence>
<dbReference type="HAMAP" id="MF_01479">
    <property type="entry name" value="WhiB"/>
    <property type="match status" value="1"/>
</dbReference>
<comment type="function">
    <text evidence="11">Acts as a transcriptional regulator. Probably redox-responsive. The apo- but not holo-form probably binds DNA.</text>
</comment>
<evidence type="ECO:0000256" key="1">
    <source>
        <dbReference type="ARBA" id="ARBA00004496"/>
    </source>
</evidence>
<feature type="domain" description="4Fe-4S Wbl-type" evidence="12">
    <location>
        <begin position="52"/>
        <end position="109"/>
    </location>
</feature>
<dbReference type="InterPro" id="IPR017956">
    <property type="entry name" value="AT_hook_DNA-bd_motif"/>
</dbReference>
<dbReference type="Proteomes" id="UP001595823">
    <property type="component" value="Unassembled WGS sequence"/>
</dbReference>
<comment type="similarity">
    <text evidence="2 11">Belongs to the WhiB family.</text>
</comment>
<feature type="binding site" evidence="11">
    <location>
        <position position="53"/>
    </location>
    <ligand>
        <name>[4Fe-4S] cluster</name>
        <dbReference type="ChEBI" id="CHEBI:49883"/>
    </ligand>
</feature>
<evidence type="ECO:0000256" key="10">
    <source>
        <dbReference type="ARBA" id="ARBA00023163"/>
    </source>
</evidence>